<feature type="compositionally biased region" description="Polar residues" evidence="1">
    <location>
        <begin position="490"/>
        <end position="500"/>
    </location>
</feature>
<reference evidence="2 3" key="1">
    <citation type="journal article" date="2024" name="IMA Fungus">
        <title>Apiospora arundinis, a panoply of carbohydrate-active enzymes and secondary metabolites.</title>
        <authorList>
            <person name="Sorensen T."/>
            <person name="Petersen C."/>
            <person name="Muurmann A.T."/>
            <person name="Christiansen J.V."/>
            <person name="Brundto M.L."/>
            <person name="Overgaard C.K."/>
            <person name="Boysen A.T."/>
            <person name="Wollenberg R.D."/>
            <person name="Larsen T.O."/>
            <person name="Sorensen J.L."/>
            <person name="Nielsen K.L."/>
            <person name="Sondergaard T.E."/>
        </authorList>
    </citation>
    <scope>NUCLEOTIDE SEQUENCE [LARGE SCALE GENOMIC DNA]</scope>
    <source>
        <strain evidence="2 3">AAU 773</strain>
    </source>
</reference>
<feature type="compositionally biased region" description="Acidic residues" evidence="1">
    <location>
        <begin position="365"/>
        <end position="375"/>
    </location>
</feature>
<protein>
    <submittedName>
        <fullName evidence="2">Uncharacterized protein</fullName>
    </submittedName>
</protein>
<evidence type="ECO:0000313" key="3">
    <source>
        <dbReference type="Proteomes" id="UP001390339"/>
    </source>
</evidence>
<organism evidence="2 3">
    <name type="scientific">Apiospora arundinis</name>
    <dbReference type="NCBI Taxonomy" id="335852"/>
    <lineage>
        <taxon>Eukaryota</taxon>
        <taxon>Fungi</taxon>
        <taxon>Dikarya</taxon>
        <taxon>Ascomycota</taxon>
        <taxon>Pezizomycotina</taxon>
        <taxon>Sordariomycetes</taxon>
        <taxon>Xylariomycetidae</taxon>
        <taxon>Amphisphaeriales</taxon>
        <taxon>Apiosporaceae</taxon>
        <taxon>Apiospora</taxon>
    </lineage>
</organism>
<feature type="compositionally biased region" description="Polar residues" evidence="1">
    <location>
        <begin position="635"/>
        <end position="646"/>
    </location>
</feature>
<gene>
    <name evidence="2" type="ORF">PGQ11_002428</name>
</gene>
<comment type="caution">
    <text evidence="2">The sequence shown here is derived from an EMBL/GenBank/DDBJ whole genome shotgun (WGS) entry which is preliminary data.</text>
</comment>
<feature type="compositionally biased region" description="Polar residues" evidence="1">
    <location>
        <begin position="528"/>
        <end position="556"/>
    </location>
</feature>
<dbReference type="EMBL" id="JAPCWZ010000002">
    <property type="protein sequence ID" value="KAK8877482.1"/>
    <property type="molecule type" value="Genomic_DNA"/>
</dbReference>
<evidence type="ECO:0000313" key="2">
    <source>
        <dbReference type="EMBL" id="KAK8877482.1"/>
    </source>
</evidence>
<feature type="compositionally biased region" description="Basic and acidic residues" evidence="1">
    <location>
        <begin position="721"/>
        <end position="731"/>
    </location>
</feature>
<sequence>MSVNITRTSVLEDGTLPFPTRGPKTIPIPVETEAKFAKNALRGLNLLQTRYDEPINSRSLSSSLEYLYDHLPGKVQGLMTWLSPDDFEMFPEEVDNFDTEGYREYLEKHRRFFDSTYESIRKHEYYIQQVNTKDDHFVTVILHLTKDNPENAGKNDPFTTVDWSAYVDPATGRHISERRVANVRARIAEFLRPALSNIEDRQSHERELWVPRARPADLDWSSGLRAYVLFEQLTRRLVDLFCEGRTYCPDAMWKPTCAWTNLEKARDDMVCAAAHQVRRYMGFTPRVTLSLLKPPKHGKEDPAALVWSKLYTPAEIGQYIDDGSDIDDDEESSHLSPSSSDSEDSDEEEEVHMQNVDKVLIDLVGGDEDDDDEENEKEKEEERCQQQSQKQQQESTPLPSGVSSPEPENVEMTDYDHNSNTQDQKESLVIALEEHEDGAKVAVEDEKEGGVGSDDVMDTPVFFGPQWPHEIPCPPSAAARYLANRLDLQPPQQDITTPNPSVGADFFEVNVEMPTVGGDEEEEVQVQSPSSDVKPTVETTSNNEEPQSQQYSTPSSGADGEDHDEFSRSDAPSPESQCQPEAAMDSLSPSPSESLAVVDVEPEAPLTPVPSPVVGSVLSRPASPMEKSAKRKLSVISNYNDSPPTTTHDEEPPAKRQHTTEEDEAPGPVVPELTTAAATTAISRWTAASPTGGQIPGLTLAHEPDAAPAEPTVLETQAKGTQHEDGEKVEETEQSSSGEPPSYIA</sequence>
<feature type="compositionally biased region" description="Acidic residues" evidence="1">
    <location>
        <begin position="341"/>
        <end position="350"/>
    </location>
</feature>
<feature type="compositionally biased region" description="Low complexity" evidence="1">
    <location>
        <begin position="612"/>
        <end position="621"/>
    </location>
</feature>
<keyword evidence="3" id="KW-1185">Reference proteome</keyword>
<feature type="region of interest" description="Disordered" evidence="1">
    <location>
        <begin position="365"/>
        <end position="425"/>
    </location>
</feature>
<feature type="compositionally biased region" description="Low complexity" evidence="1">
    <location>
        <begin position="385"/>
        <end position="394"/>
    </location>
</feature>
<feature type="region of interest" description="Disordered" evidence="1">
    <location>
        <begin position="490"/>
        <end position="745"/>
    </location>
</feature>
<dbReference type="Proteomes" id="UP001390339">
    <property type="component" value="Unassembled WGS sequence"/>
</dbReference>
<proteinExistence type="predicted"/>
<evidence type="ECO:0000256" key="1">
    <source>
        <dbReference type="SAM" id="MobiDB-lite"/>
    </source>
</evidence>
<feature type="compositionally biased region" description="Acidic residues" evidence="1">
    <location>
        <begin position="322"/>
        <end position="331"/>
    </location>
</feature>
<feature type="region of interest" description="Disordered" evidence="1">
    <location>
        <begin position="319"/>
        <end position="352"/>
    </location>
</feature>
<feature type="region of interest" description="Disordered" evidence="1">
    <location>
        <begin position="442"/>
        <end position="463"/>
    </location>
</feature>
<feature type="compositionally biased region" description="Polar residues" evidence="1">
    <location>
        <begin position="676"/>
        <end position="692"/>
    </location>
</feature>
<name>A0ABR2JI53_9PEZI</name>
<accession>A0ABR2JI53</accession>
<feature type="compositionally biased region" description="Basic and acidic residues" evidence="1">
    <location>
        <begin position="647"/>
        <end position="660"/>
    </location>
</feature>